<dbReference type="PANTHER" id="PTHR46797:SF23">
    <property type="entry name" value="HTH-TYPE TRANSCRIPTIONAL REGULATOR SUTR"/>
    <property type="match status" value="1"/>
</dbReference>
<dbReference type="SUPFAM" id="SSF47413">
    <property type="entry name" value="lambda repressor-like DNA-binding domains"/>
    <property type="match status" value="1"/>
</dbReference>
<dbReference type="PATRIC" id="fig|216942.3.peg.64"/>
<dbReference type="STRING" id="216942.SLITO_v1c00640"/>
<dbReference type="AlphaFoldDB" id="A0A0K1W0U9"/>
<accession>A0A0K1W0U9</accession>
<proteinExistence type="predicted"/>
<protein>
    <submittedName>
        <fullName evidence="5">XRE family transcriptional regulator</fullName>
    </submittedName>
</protein>
<dbReference type="InterPro" id="IPR001387">
    <property type="entry name" value="Cro/C1-type_HTH"/>
</dbReference>
<organism evidence="5 6">
    <name type="scientific">Spiroplasma litorale</name>
    <dbReference type="NCBI Taxonomy" id="216942"/>
    <lineage>
        <taxon>Bacteria</taxon>
        <taxon>Bacillati</taxon>
        <taxon>Mycoplasmatota</taxon>
        <taxon>Mollicutes</taxon>
        <taxon>Entomoplasmatales</taxon>
        <taxon>Spiroplasmataceae</taxon>
        <taxon>Spiroplasma</taxon>
    </lineage>
</organism>
<name>A0A0K1W0U9_9MOLU</name>
<dbReference type="EMBL" id="CP012357">
    <property type="protein sequence ID" value="AKX33732.1"/>
    <property type="molecule type" value="Genomic_DNA"/>
</dbReference>
<keyword evidence="6" id="KW-1185">Reference proteome</keyword>
<keyword evidence="1" id="KW-0805">Transcription regulation</keyword>
<gene>
    <name evidence="5" type="ORF">SLITO_v1c00640</name>
</gene>
<evidence type="ECO:0000256" key="1">
    <source>
        <dbReference type="ARBA" id="ARBA00023015"/>
    </source>
</evidence>
<feature type="domain" description="HTH cro/C1-type" evidence="4">
    <location>
        <begin position="14"/>
        <end position="68"/>
    </location>
</feature>
<evidence type="ECO:0000313" key="5">
    <source>
        <dbReference type="EMBL" id="AKX33732.1"/>
    </source>
</evidence>
<sequence length="73" mass="8641">MEKNNILQIFSKNMKRLRQNARITQEELSFRSGLHKNYISDAERGKRNISLKAIEKLARGLEINLTEFFMENN</sequence>
<dbReference type="GO" id="GO:0005829">
    <property type="term" value="C:cytosol"/>
    <property type="evidence" value="ECO:0007669"/>
    <property type="project" value="TreeGrafter"/>
</dbReference>
<dbReference type="RefSeq" id="WP_075057833.1">
    <property type="nucleotide sequence ID" value="NZ_CP012357.1"/>
</dbReference>
<keyword evidence="3" id="KW-0804">Transcription</keyword>
<dbReference type="CDD" id="cd00093">
    <property type="entry name" value="HTH_XRE"/>
    <property type="match status" value="1"/>
</dbReference>
<evidence type="ECO:0000256" key="3">
    <source>
        <dbReference type="ARBA" id="ARBA00023163"/>
    </source>
</evidence>
<keyword evidence="2" id="KW-0238">DNA-binding</keyword>
<reference evidence="5 6" key="1">
    <citation type="journal article" date="2015" name="Genome Announc.">
        <title>Complete Genome Sequence of Spiroplasma litorale TN-1T (DSM 21781), a Bacterium Isolated from a Green-Eyed Horsefly (Tabanus nigrovittatus).</title>
        <authorList>
            <person name="Lo W.S."/>
            <person name="Lai Y.C."/>
            <person name="Lien Y.W."/>
            <person name="Wang T.H."/>
            <person name="Kuo C.H."/>
        </authorList>
    </citation>
    <scope>NUCLEOTIDE SEQUENCE [LARGE SCALE GENOMIC DNA]</scope>
    <source>
        <strain evidence="5 6">TN-1</strain>
    </source>
</reference>
<dbReference type="GO" id="GO:0003677">
    <property type="term" value="F:DNA binding"/>
    <property type="evidence" value="ECO:0007669"/>
    <property type="project" value="UniProtKB-KW"/>
</dbReference>
<dbReference type="GO" id="GO:0003700">
    <property type="term" value="F:DNA-binding transcription factor activity"/>
    <property type="evidence" value="ECO:0007669"/>
    <property type="project" value="TreeGrafter"/>
</dbReference>
<dbReference type="Pfam" id="PF01381">
    <property type="entry name" value="HTH_3"/>
    <property type="match status" value="1"/>
</dbReference>
<evidence type="ECO:0000259" key="4">
    <source>
        <dbReference type="PROSITE" id="PS50943"/>
    </source>
</evidence>
<dbReference type="Proteomes" id="UP000067476">
    <property type="component" value="Chromosome"/>
</dbReference>
<dbReference type="PANTHER" id="PTHR46797">
    <property type="entry name" value="HTH-TYPE TRANSCRIPTIONAL REGULATOR"/>
    <property type="match status" value="1"/>
</dbReference>
<dbReference type="SMART" id="SM00530">
    <property type="entry name" value="HTH_XRE"/>
    <property type="match status" value="1"/>
</dbReference>
<dbReference type="InterPro" id="IPR050807">
    <property type="entry name" value="TransReg_Diox_bact_type"/>
</dbReference>
<dbReference type="InterPro" id="IPR010982">
    <property type="entry name" value="Lambda_DNA-bd_dom_sf"/>
</dbReference>
<dbReference type="PROSITE" id="PS50943">
    <property type="entry name" value="HTH_CROC1"/>
    <property type="match status" value="1"/>
</dbReference>
<dbReference type="Gene3D" id="1.10.260.40">
    <property type="entry name" value="lambda repressor-like DNA-binding domains"/>
    <property type="match status" value="1"/>
</dbReference>
<dbReference type="KEGG" id="sll:SLITO_v1c00640"/>
<evidence type="ECO:0000313" key="6">
    <source>
        <dbReference type="Proteomes" id="UP000067476"/>
    </source>
</evidence>
<evidence type="ECO:0000256" key="2">
    <source>
        <dbReference type="ARBA" id="ARBA00023125"/>
    </source>
</evidence>